<dbReference type="InterPro" id="IPR049326">
    <property type="entry name" value="Rhodopsin_dom_fungi"/>
</dbReference>
<feature type="transmembrane region" description="Helical" evidence="16">
    <location>
        <begin position="161"/>
        <end position="184"/>
    </location>
</feature>
<keyword evidence="19" id="KW-1185">Reference proteome</keyword>
<comment type="similarity">
    <text evidence="13">Belongs to the SAT4 family.</text>
</comment>
<feature type="disulfide bond" evidence="14">
    <location>
        <begin position="21"/>
        <end position="52"/>
    </location>
</feature>
<reference evidence="18 19" key="1">
    <citation type="submission" date="2018-01" db="EMBL/GenBank/DDBJ databases">
        <title>Harnessing the power of phylogenomics to disentangle the directionality and signatures of interkingdom host jumping in the parasitic fungal genus Tolypocladium.</title>
        <authorList>
            <person name="Quandt C.A."/>
            <person name="Patterson W."/>
            <person name="Spatafora J.W."/>
        </authorList>
    </citation>
    <scope>NUCLEOTIDE SEQUENCE [LARGE SCALE GENOMIC DNA]</scope>
    <source>
        <strain evidence="18 19">NRBC 100945</strain>
    </source>
</reference>
<dbReference type="AlphaFoldDB" id="A0A2S4KYP7"/>
<dbReference type="PANTHER" id="PTHR33048:SF143">
    <property type="entry name" value="EXTRACELLULAR MEMBRANE PROTEIN CFEM DOMAIN-CONTAINING PROTEIN-RELATED"/>
    <property type="match status" value="1"/>
</dbReference>
<dbReference type="GO" id="GO:0098552">
    <property type="term" value="C:side of membrane"/>
    <property type="evidence" value="ECO:0007669"/>
    <property type="project" value="UniProtKB-KW"/>
</dbReference>
<dbReference type="InterPro" id="IPR008427">
    <property type="entry name" value="Extracellular_membr_CFEM_dom"/>
</dbReference>
<dbReference type="Pfam" id="PF20684">
    <property type="entry name" value="Fung_rhodopsin"/>
    <property type="match status" value="1"/>
</dbReference>
<dbReference type="EMBL" id="PKSG01000452">
    <property type="protein sequence ID" value="POR35313.1"/>
    <property type="molecule type" value="Genomic_DNA"/>
</dbReference>
<comment type="similarity">
    <text evidence="4">Belongs to the RBT5 family.</text>
</comment>
<feature type="compositionally biased region" description="Basic and acidic residues" evidence="15">
    <location>
        <begin position="382"/>
        <end position="391"/>
    </location>
</feature>
<feature type="domain" description="CFEM" evidence="17">
    <location>
        <begin position="1"/>
        <end position="100"/>
    </location>
</feature>
<comment type="caution">
    <text evidence="18">The sequence shown here is derived from an EMBL/GenBank/DDBJ whole genome shotgun (WGS) entry which is preliminary data.</text>
</comment>
<keyword evidence="7 16" id="KW-0812">Transmembrane</keyword>
<evidence type="ECO:0000256" key="14">
    <source>
        <dbReference type="PROSITE-ProRule" id="PRU01356"/>
    </source>
</evidence>
<dbReference type="OrthoDB" id="2496787at2759"/>
<keyword evidence="6" id="KW-0325">Glycoprotein</keyword>
<gene>
    <name evidence="18" type="ORF">TPAR_04486</name>
</gene>
<proteinExistence type="inferred from homology"/>
<sequence>MAQESSLNSTVPKLPKCASSCLGEAIGKTHCSATNQTCICTDETLQQLVTTCIMGSCTIKEALLTRNLTATTCNEPIRDKSQEFVAISNAFGVISALFVIQRFGYKIWAKLDFGPDDWLVLVAIVLGVPATVINAHGVAPNGMGRDTWTLTYDNITNFGRYFYIMEILYFVEVALLKLALLFFYVRIFPSPGVRRLLWGTIVFVCLFGVAFVFVGMFQCAPIAYYWLKWDREHEGKCLDVNAVGWSNAAISIAVDGWMLAIPLWQLKNLRLDWRKKVGVAVMFCVGTFITVVSILRLRSLVKFGSDTPNPTWDFFDVSIWSFVEINVGIICVCLPSLRLLLVRLFPRLLGTTQLYYPRSPSGANRTTARQGRPLGRTGTTWEVERSQHRPETQSNQITYQKTYAVEYGDKDNDEVQLVQMRDMDMKSATSTGPRSNGS</sequence>
<evidence type="ECO:0000256" key="10">
    <source>
        <dbReference type="ARBA" id="ARBA00023136"/>
    </source>
</evidence>
<evidence type="ECO:0000256" key="6">
    <source>
        <dbReference type="ARBA" id="ARBA00022622"/>
    </source>
</evidence>
<evidence type="ECO:0000256" key="2">
    <source>
        <dbReference type="ARBA" id="ARBA00004589"/>
    </source>
</evidence>
<dbReference type="PROSITE" id="PS52012">
    <property type="entry name" value="CFEM"/>
    <property type="match status" value="1"/>
</dbReference>
<name>A0A2S4KYP7_9HYPO</name>
<feature type="transmembrane region" description="Helical" evidence="16">
    <location>
        <begin position="317"/>
        <end position="341"/>
    </location>
</feature>
<dbReference type="STRING" id="94208.A0A2S4KYP7"/>
<feature type="transmembrane region" description="Helical" evidence="16">
    <location>
        <begin position="277"/>
        <end position="297"/>
    </location>
</feature>
<evidence type="ECO:0000256" key="5">
    <source>
        <dbReference type="ARBA" id="ARBA00022525"/>
    </source>
</evidence>
<comment type="subcellular location">
    <subcellularLocation>
        <location evidence="2">Membrane</location>
        <topology evidence="2">Lipid-anchor</topology>
        <topology evidence="2">GPI-anchor</topology>
    </subcellularLocation>
    <subcellularLocation>
        <location evidence="1">Membrane</location>
        <topology evidence="1">Multi-pass membrane protein</topology>
    </subcellularLocation>
    <subcellularLocation>
        <location evidence="3">Secreted</location>
    </subcellularLocation>
</comment>
<dbReference type="Proteomes" id="UP000237481">
    <property type="component" value="Unassembled WGS sequence"/>
</dbReference>
<evidence type="ECO:0000256" key="4">
    <source>
        <dbReference type="ARBA" id="ARBA00010031"/>
    </source>
</evidence>
<feature type="disulfide bond" evidence="14">
    <location>
        <begin position="17"/>
        <end position="57"/>
    </location>
</feature>
<evidence type="ECO:0000256" key="16">
    <source>
        <dbReference type="SAM" id="Phobius"/>
    </source>
</evidence>
<evidence type="ECO:0000256" key="1">
    <source>
        <dbReference type="ARBA" id="ARBA00004141"/>
    </source>
</evidence>
<feature type="disulfide bond" evidence="14">
    <location>
        <begin position="31"/>
        <end position="38"/>
    </location>
</feature>
<keyword evidence="5" id="KW-0964">Secreted</keyword>
<evidence type="ECO:0000256" key="12">
    <source>
        <dbReference type="ARBA" id="ARBA00023288"/>
    </source>
</evidence>
<feature type="transmembrane region" description="Helical" evidence="16">
    <location>
        <begin position="117"/>
        <end position="139"/>
    </location>
</feature>
<dbReference type="GO" id="GO:0005576">
    <property type="term" value="C:extracellular region"/>
    <property type="evidence" value="ECO:0007669"/>
    <property type="project" value="UniProtKB-SubCell"/>
</dbReference>
<evidence type="ECO:0000259" key="17">
    <source>
        <dbReference type="PROSITE" id="PS52012"/>
    </source>
</evidence>
<evidence type="ECO:0000313" key="19">
    <source>
        <dbReference type="Proteomes" id="UP000237481"/>
    </source>
</evidence>
<dbReference type="InterPro" id="IPR052337">
    <property type="entry name" value="SAT4-like"/>
</dbReference>
<evidence type="ECO:0000256" key="11">
    <source>
        <dbReference type="ARBA" id="ARBA00023157"/>
    </source>
</evidence>
<feature type="disulfide bond" evidence="14">
    <location>
        <begin position="40"/>
        <end position="73"/>
    </location>
</feature>
<evidence type="ECO:0000256" key="9">
    <source>
        <dbReference type="ARBA" id="ARBA00022989"/>
    </source>
</evidence>
<dbReference type="SMART" id="SM00747">
    <property type="entry name" value="CFEM"/>
    <property type="match status" value="1"/>
</dbReference>
<organism evidence="18 19">
    <name type="scientific">Tolypocladium paradoxum</name>
    <dbReference type="NCBI Taxonomy" id="94208"/>
    <lineage>
        <taxon>Eukaryota</taxon>
        <taxon>Fungi</taxon>
        <taxon>Dikarya</taxon>
        <taxon>Ascomycota</taxon>
        <taxon>Pezizomycotina</taxon>
        <taxon>Sordariomycetes</taxon>
        <taxon>Hypocreomycetidae</taxon>
        <taxon>Hypocreales</taxon>
        <taxon>Ophiocordycipitaceae</taxon>
        <taxon>Tolypocladium</taxon>
    </lineage>
</organism>
<feature type="region of interest" description="Disordered" evidence="15">
    <location>
        <begin position="359"/>
        <end position="395"/>
    </location>
</feature>
<keyword evidence="12" id="KW-0449">Lipoprotein</keyword>
<evidence type="ECO:0000256" key="7">
    <source>
        <dbReference type="ARBA" id="ARBA00022692"/>
    </source>
</evidence>
<feature type="transmembrane region" description="Helical" evidence="16">
    <location>
        <begin position="84"/>
        <end position="105"/>
    </location>
</feature>
<dbReference type="PANTHER" id="PTHR33048">
    <property type="entry name" value="PTH11-LIKE INTEGRAL MEMBRANE PROTEIN (AFU_ORTHOLOGUE AFUA_5G11245)"/>
    <property type="match status" value="1"/>
</dbReference>
<evidence type="ECO:0000256" key="15">
    <source>
        <dbReference type="SAM" id="MobiDB-lite"/>
    </source>
</evidence>
<feature type="transmembrane region" description="Helical" evidence="16">
    <location>
        <begin position="244"/>
        <end position="265"/>
    </location>
</feature>
<keyword evidence="8" id="KW-0732">Signal</keyword>
<accession>A0A2S4KYP7</accession>
<protein>
    <recommendedName>
        <fullName evidence="17">CFEM domain-containing protein</fullName>
    </recommendedName>
</protein>
<keyword evidence="6" id="KW-0336">GPI-anchor</keyword>
<keyword evidence="11 14" id="KW-1015">Disulfide bond</keyword>
<evidence type="ECO:0000256" key="8">
    <source>
        <dbReference type="ARBA" id="ARBA00022729"/>
    </source>
</evidence>
<dbReference type="Pfam" id="PF05730">
    <property type="entry name" value="CFEM"/>
    <property type="match status" value="1"/>
</dbReference>
<feature type="transmembrane region" description="Helical" evidence="16">
    <location>
        <begin position="196"/>
        <end position="224"/>
    </location>
</feature>
<evidence type="ECO:0000313" key="18">
    <source>
        <dbReference type="EMBL" id="POR35313.1"/>
    </source>
</evidence>
<keyword evidence="9 16" id="KW-1133">Transmembrane helix</keyword>
<comment type="caution">
    <text evidence="14">Lacks conserved residue(s) required for the propagation of feature annotation.</text>
</comment>
<evidence type="ECO:0000256" key="3">
    <source>
        <dbReference type="ARBA" id="ARBA00004613"/>
    </source>
</evidence>
<keyword evidence="10 16" id="KW-0472">Membrane</keyword>
<evidence type="ECO:0000256" key="13">
    <source>
        <dbReference type="ARBA" id="ARBA00038359"/>
    </source>
</evidence>